<proteinExistence type="predicted"/>
<organism evidence="1 2">
    <name type="scientific">Rhodospirillum rubrum (strain ATCC 11170 / ATH 1.1.1 / DSM 467 / LMG 4362 / NCIMB 8255 / S1)</name>
    <dbReference type="NCBI Taxonomy" id="269796"/>
    <lineage>
        <taxon>Bacteria</taxon>
        <taxon>Pseudomonadati</taxon>
        <taxon>Pseudomonadota</taxon>
        <taxon>Alphaproteobacteria</taxon>
        <taxon>Rhodospirillales</taxon>
        <taxon>Rhodospirillaceae</taxon>
        <taxon>Rhodospirillum</taxon>
    </lineage>
</organism>
<dbReference type="EnsemblBacteria" id="ABC23255">
    <property type="protein sequence ID" value="ABC23255"/>
    <property type="gene ID" value="Rru_A2455"/>
</dbReference>
<accession>Q2RRJ0</accession>
<dbReference type="AlphaFoldDB" id="Q2RRJ0"/>
<gene>
    <name evidence="1" type="ordered locus">Rru_A2455</name>
</gene>
<evidence type="ECO:0000313" key="1">
    <source>
        <dbReference type="EMBL" id="ABC23255.1"/>
    </source>
</evidence>
<reference evidence="1 2" key="1">
    <citation type="journal article" date="2011" name="Stand. Genomic Sci.">
        <title>Complete genome sequence of Rhodospirillum rubrum type strain (S1).</title>
        <authorList>
            <person name="Munk A.C."/>
            <person name="Copeland A."/>
            <person name="Lucas S."/>
            <person name="Lapidus A."/>
            <person name="Del Rio T.G."/>
            <person name="Barry K."/>
            <person name="Detter J.C."/>
            <person name="Hammon N."/>
            <person name="Israni S."/>
            <person name="Pitluck S."/>
            <person name="Brettin T."/>
            <person name="Bruce D."/>
            <person name="Han C."/>
            <person name="Tapia R."/>
            <person name="Gilna P."/>
            <person name="Schmutz J."/>
            <person name="Larimer F."/>
            <person name="Land M."/>
            <person name="Kyrpides N.C."/>
            <person name="Mavromatis K."/>
            <person name="Richardson P."/>
            <person name="Rohde M."/>
            <person name="Goker M."/>
            <person name="Klenk H.P."/>
            <person name="Zhang Y."/>
            <person name="Roberts G.P."/>
            <person name="Reslewic S."/>
            <person name="Schwartz D.C."/>
        </authorList>
    </citation>
    <scope>NUCLEOTIDE SEQUENCE [LARGE SCALE GENOMIC DNA]</scope>
    <source>
        <strain evidence="2">ATCC 11170 / ATH 1.1.1 / DSM 467 / LMG 4362 / NCIMB 8255 / S1</strain>
    </source>
</reference>
<name>Q2RRJ0_RHORT</name>
<evidence type="ECO:0000313" key="2">
    <source>
        <dbReference type="Proteomes" id="UP000001929"/>
    </source>
</evidence>
<sequence>MMGRFFILAQGLGLTRHTGLQARWYGHSPAEERAFLRALERKLQDVHTAVPAE</sequence>
<dbReference type="HOGENOM" id="CLU_3065676_0_0_5"/>
<dbReference type="PATRIC" id="fig|269796.9.peg.2559"/>
<protein>
    <submittedName>
        <fullName evidence="1">Uncharacterized protein</fullName>
    </submittedName>
</protein>
<dbReference type="EMBL" id="CP000230">
    <property type="protein sequence ID" value="ABC23255.1"/>
    <property type="molecule type" value="Genomic_DNA"/>
</dbReference>
<dbReference type="RefSeq" id="WP_011390208.1">
    <property type="nucleotide sequence ID" value="NC_007643.1"/>
</dbReference>
<keyword evidence="2" id="KW-1185">Reference proteome</keyword>
<dbReference type="Proteomes" id="UP000001929">
    <property type="component" value="Chromosome"/>
</dbReference>
<dbReference type="KEGG" id="rru:Rru_A2455"/>